<comment type="cofactor">
    <cofactor evidence="1">
        <name>Mg(2+)</name>
        <dbReference type="ChEBI" id="CHEBI:18420"/>
    </cofactor>
</comment>
<evidence type="ECO:0000256" key="7">
    <source>
        <dbReference type="ARBA" id="ARBA00022516"/>
    </source>
</evidence>
<evidence type="ECO:0000256" key="14">
    <source>
        <dbReference type="ARBA" id="ARBA00022840"/>
    </source>
</evidence>
<evidence type="ECO:0000256" key="9">
    <source>
        <dbReference type="ARBA" id="ARBA00022679"/>
    </source>
</evidence>
<evidence type="ECO:0000256" key="11">
    <source>
        <dbReference type="ARBA" id="ARBA00022723"/>
    </source>
</evidence>
<dbReference type="CDD" id="cd14264">
    <property type="entry name" value="DAGK_IM"/>
    <property type="match status" value="1"/>
</dbReference>
<accession>A0ABY9TP90</accession>
<evidence type="ECO:0000256" key="12">
    <source>
        <dbReference type="ARBA" id="ARBA00022741"/>
    </source>
</evidence>
<dbReference type="Pfam" id="PF01219">
    <property type="entry name" value="DAGK_prokar"/>
    <property type="match status" value="1"/>
</dbReference>
<comment type="catalytic activity">
    <reaction evidence="21">
        <text>a 1,2-diacyl-sn-glycerol + ATP = a 1,2-diacyl-sn-glycero-3-phosphate + ADP + H(+)</text>
        <dbReference type="Rhea" id="RHEA:10272"/>
        <dbReference type="ChEBI" id="CHEBI:15378"/>
        <dbReference type="ChEBI" id="CHEBI:17815"/>
        <dbReference type="ChEBI" id="CHEBI:30616"/>
        <dbReference type="ChEBI" id="CHEBI:58608"/>
        <dbReference type="ChEBI" id="CHEBI:456216"/>
        <dbReference type="EC" id="2.7.1.107"/>
    </reaction>
</comment>
<keyword evidence="17 21" id="KW-0443">Lipid metabolism</keyword>
<dbReference type="InterPro" id="IPR033718">
    <property type="entry name" value="DAGK_prok"/>
</dbReference>
<comment type="subcellular location">
    <subcellularLocation>
        <location evidence="2 21">Cell inner membrane</location>
        <topology evidence="2 21">Multi-pass membrane protein</topology>
    </subcellularLocation>
</comment>
<name>A0ABY9TP90_9GAMM</name>
<reference evidence="23" key="1">
    <citation type="submission" date="2023-09" db="EMBL/GenBank/DDBJ databases">
        <authorList>
            <person name="Li S."/>
            <person name="Li X."/>
            <person name="Zhang C."/>
            <person name="Zhao Z."/>
        </authorList>
    </citation>
    <scope>NUCLEOTIDE SEQUENCE [LARGE SCALE GENOMIC DNA]</scope>
    <source>
        <strain evidence="23">SQ345</strain>
    </source>
</reference>
<feature type="transmembrane region" description="Helical" evidence="21">
    <location>
        <begin position="64"/>
        <end position="84"/>
    </location>
</feature>
<evidence type="ECO:0000256" key="2">
    <source>
        <dbReference type="ARBA" id="ARBA00004429"/>
    </source>
</evidence>
<keyword evidence="15" id="KW-0460">Magnesium</keyword>
<dbReference type="InterPro" id="IPR036945">
    <property type="entry name" value="DAGK_sf"/>
</dbReference>
<evidence type="ECO:0000256" key="6">
    <source>
        <dbReference type="ARBA" id="ARBA00022475"/>
    </source>
</evidence>
<evidence type="ECO:0000256" key="15">
    <source>
        <dbReference type="ARBA" id="ARBA00022842"/>
    </source>
</evidence>
<evidence type="ECO:0000256" key="5">
    <source>
        <dbReference type="ARBA" id="ARBA00017575"/>
    </source>
</evidence>
<evidence type="ECO:0000313" key="22">
    <source>
        <dbReference type="EMBL" id="WNC70138.1"/>
    </source>
</evidence>
<comment type="function">
    <text evidence="21">Catalyzes the ATP-dependent phosphorylation of sn-l,2-diacylglycerol (DAG) to phosphatidic acid. Involved in the recycling of diacylglycerol produced as a by-product during membrane-derived oligosaccharide (MDO) biosynthesis.</text>
</comment>
<keyword evidence="7" id="KW-0444">Lipid biosynthesis</keyword>
<evidence type="ECO:0000256" key="10">
    <source>
        <dbReference type="ARBA" id="ARBA00022692"/>
    </source>
</evidence>
<sequence>MSDNQSQTNKPNGTGIKRLFKATYCSIKGFKAAWKHESAFRQELVLVLVLFPFSFVIAQSTNHWLVLFFSLIFLLFSELVNSALEALADKVCLEHDELIGRAKDIGSAIVFLALIFLKLVWIIATLQYFSLIN</sequence>
<evidence type="ECO:0000256" key="19">
    <source>
        <dbReference type="ARBA" id="ARBA00023209"/>
    </source>
</evidence>
<keyword evidence="16 21" id="KW-1133">Transmembrane helix</keyword>
<evidence type="ECO:0000256" key="17">
    <source>
        <dbReference type="ARBA" id="ARBA00023098"/>
    </source>
</evidence>
<feature type="transmembrane region" description="Helical" evidence="21">
    <location>
        <begin position="40"/>
        <end position="58"/>
    </location>
</feature>
<gene>
    <name evidence="22" type="ORF">RI845_08350</name>
</gene>
<dbReference type="RefSeq" id="WP_348389279.1">
    <property type="nucleotide sequence ID" value="NZ_CP134146.1"/>
</dbReference>
<keyword evidence="23" id="KW-1185">Reference proteome</keyword>
<organism evidence="22 23">
    <name type="scientific">Thalassotalea nanhaiensis</name>
    <dbReference type="NCBI Taxonomy" id="3065648"/>
    <lineage>
        <taxon>Bacteria</taxon>
        <taxon>Pseudomonadati</taxon>
        <taxon>Pseudomonadota</taxon>
        <taxon>Gammaproteobacteria</taxon>
        <taxon>Alteromonadales</taxon>
        <taxon>Colwelliaceae</taxon>
        <taxon>Thalassotalea</taxon>
    </lineage>
</organism>
<keyword evidence="11" id="KW-0479">Metal-binding</keyword>
<keyword evidence="13 21" id="KW-0418">Kinase</keyword>
<evidence type="ECO:0000256" key="13">
    <source>
        <dbReference type="ARBA" id="ARBA00022777"/>
    </source>
</evidence>
<dbReference type="Proteomes" id="UP001248581">
    <property type="component" value="Chromosome"/>
</dbReference>
<keyword evidence="14 21" id="KW-0067">ATP-binding</keyword>
<keyword evidence="18 21" id="KW-0472">Membrane</keyword>
<keyword evidence="19" id="KW-0594">Phospholipid biosynthesis</keyword>
<protein>
    <recommendedName>
        <fullName evidence="5 21">Diacylglycerol kinase</fullName>
        <ecNumber evidence="4 21">2.7.1.107</ecNumber>
    </recommendedName>
</protein>
<evidence type="ECO:0000256" key="18">
    <source>
        <dbReference type="ARBA" id="ARBA00023136"/>
    </source>
</evidence>
<keyword evidence="12 21" id="KW-0547">Nucleotide-binding</keyword>
<evidence type="ECO:0000256" key="8">
    <source>
        <dbReference type="ARBA" id="ARBA00022519"/>
    </source>
</evidence>
<keyword evidence="8 21" id="KW-0997">Cell inner membrane</keyword>
<evidence type="ECO:0000256" key="4">
    <source>
        <dbReference type="ARBA" id="ARBA00012133"/>
    </source>
</evidence>
<dbReference type="GO" id="GO:0004143">
    <property type="term" value="F:ATP-dependent diacylglycerol kinase activity"/>
    <property type="evidence" value="ECO:0007669"/>
    <property type="project" value="UniProtKB-EC"/>
</dbReference>
<evidence type="ECO:0000313" key="23">
    <source>
        <dbReference type="Proteomes" id="UP001248581"/>
    </source>
</evidence>
<evidence type="ECO:0000256" key="16">
    <source>
        <dbReference type="ARBA" id="ARBA00022989"/>
    </source>
</evidence>
<dbReference type="PANTHER" id="PTHR34299:SF1">
    <property type="entry name" value="DIACYLGLYCEROL KINASE"/>
    <property type="match status" value="1"/>
</dbReference>
<feature type="transmembrane region" description="Helical" evidence="21">
    <location>
        <begin position="105"/>
        <end position="129"/>
    </location>
</feature>
<keyword evidence="20 21" id="KW-1208">Phospholipid metabolism</keyword>
<keyword evidence="10 21" id="KW-0812">Transmembrane</keyword>
<comment type="similarity">
    <text evidence="3 21">Belongs to the bacterial diacylglycerol kinase family.</text>
</comment>
<dbReference type="EC" id="2.7.1.107" evidence="4 21"/>
<evidence type="ECO:0000256" key="21">
    <source>
        <dbReference type="RuleBase" id="RU363065"/>
    </source>
</evidence>
<keyword evidence="9 21" id="KW-0808">Transferase</keyword>
<evidence type="ECO:0000256" key="20">
    <source>
        <dbReference type="ARBA" id="ARBA00023264"/>
    </source>
</evidence>
<evidence type="ECO:0000256" key="3">
    <source>
        <dbReference type="ARBA" id="ARBA00005967"/>
    </source>
</evidence>
<dbReference type="PANTHER" id="PTHR34299">
    <property type="entry name" value="DIACYLGLYCEROL KINASE"/>
    <property type="match status" value="1"/>
</dbReference>
<dbReference type="EMBL" id="CP134146">
    <property type="protein sequence ID" value="WNC70138.1"/>
    <property type="molecule type" value="Genomic_DNA"/>
</dbReference>
<evidence type="ECO:0000256" key="1">
    <source>
        <dbReference type="ARBA" id="ARBA00001946"/>
    </source>
</evidence>
<dbReference type="InterPro" id="IPR000829">
    <property type="entry name" value="DAGK"/>
</dbReference>
<proteinExistence type="inferred from homology"/>
<keyword evidence="6" id="KW-1003">Cell membrane</keyword>
<dbReference type="Gene3D" id="1.10.287.3610">
    <property type="match status" value="1"/>
</dbReference>